<dbReference type="OrthoDB" id="2959647at2"/>
<dbReference type="Proteomes" id="UP000199334">
    <property type="component" value="Unassembled WGS sequence"/>
</dbReference>
<dbReference type="EMBL" id="FNIG01000001">
    <property type="protein sequence ID" value="SDM84077.1"/>
    <property type="molecule type" value="Genomic_DNA"/>
</dbReference>
<dbReference type="AlphaFoldDB" id="A0A1G9WIA0"/>
<evidence type="ECO:0000313" key="1">
    <source>
        <dbReference type="EMBL" id="SDM84077.1"/>
    </source>
</evidence>
<reference evidence="1 2" key="1">
    <citation type="submission" date="2016-10" db="EMBL/GenBank/DDBJ databases">
        <authorList>
            <person name="de Groot N.N."/>
        </authorList>
    </citation>
    <scope>NUCLEOTIDE SEQUENCE [LARGE SCALE GENOMIC DNA]</scope>
    <source>
        <strain evidence="1 2">CGMCC 1.3442</strain>
    </source>
</reference>
<organism evidence="1 2">
    <name type="scientific">Tenuibacillus multivorans</name>
    <dbReference type="NCBI Taxonomy" id="237069"/>
    <lineage>
        <taxon>Bacteria</taxon>
        <taxon>Bacillati</taxon>
        <taxon>Bacillota</taxon>
        <taxon>Bacilli</taxon>
        <taxon>Bacillales</taxon>
        <taxon>Bacillaceae</taxon>
        <taxon>Tenuibacillus</taxon>
    </lineage>
</organism>
<gene>
    <name evidence="1" type="ORF">SAMN05216498_0758</name>
</gene>
<dbReference type="STRING" id="237069.SAMN05216498_0758"/>
<name>A0A1G9WIA0_9BACI</name>
<accession>A0A1G9WIA0</accession>
<dbReference type="RefSeq" id="WP_093855271.1">
    <property type="nucleotide sequence ID" value="NZ_BJVZ01000003.1"/>
</dbReference>
<sequence length="271" mass="32585">MIPDIIHQHAKEYKKIFETYYVNPRHLYLNGSDFYLVFFKRFRKNTAGVILSPNSDNSNEDYNLAFELLVFMYNNWSSIKDIGEFRKNINMIAFHKVEDFIQKILSEGTLSHNEKGYFENCLKSIESGISLQQELIELMNQFEEFEKRKNVEGNKFTKEDVDYIQDVLAEIDYIQFHQAVTDYKTIDDFNYIKNHIKQDKNIKGFVNNEIEKFIEEFSRNKDKLKKNIKTITYFENQENLTKEQHMRMVKKRYNDSQRNDLAKLKKDIRNL</sequence>
<proteinExistence type="predicted"/>
<evidence type="ECO:0000313" key="2">
    <source>
        <dbReference type="Proteomes" id="UP000199334"/>
    </source>
</evidence>
<protein>
    <submittedName>
        <fullName evidence="1">Uncharacterized protein</fullName>
    </submittedName>
</protein>
<keyword evidence="2" id="KW-1185">Reference proteome</keyword>